<evidence type="ECO:0000259" key="15">
    <source>
        <dbReference type="Pfam" id="PF00205"/>
    </source>
</evidence>
<evidence type="ECO:0000256" key="13">
    <source>
        <dbReference type="ARBA" id="ARBA00048670"/>
    </source>
</evidence>
<comment type="cofactor">
    <cofactor evidence="14">
        <name>thiamine diphosphate</name>
        <dbReference type="ChEBI" id="CHEBI:58937"/>
    </cofactor>
    <text evidence="14">Binds 1 thiamine pyrophosphate per subunit.</text>
</comment>
<gene>
    <name evidence="18" type="ORF">EUX54_01920</name>
</gene>
<dbReference type="CDD" id="cd07035">
    <property type="entry name" value="TPP_PYR_POX_like"/>
    <property type="match status" value="1"/>
</dbReference>
<keyword evidence="9" id="KW-0274">FAD</keyword>
<dbReference type="GO" id="GO:0050660">
    <property type="term" value="F:flavin adenine dinucleotide binding"/>
    <property type="evidence" value="ECO:0007669"/>
    <property type="project" value="InterPro"/>
</dbReference>
<dbReference type="SUPFAM" id="SSF52467">
    <property type="entry name" value="DHS-like NAD/FAD-binding domain"/>
    <property type="match status" value="1"/>
</dbReference>
<evidence type="ECO:0000256" key="6">
    <source>
        <dbReference type="ARBA" id="ARBA00022630"/>
    </source>
</evidence>
<evidence type="ECO:0000256" key="9">
    <source>
        <dbReference type="ARBA" id="ARBA00022827"/>
    </source>
</evidence>
<dbReference type="SUPFAM" id="SSF52518">
    <property type="entry name" value="Thiamin diphosphate-binding fold (THDP-binding)"/>
    <property type="match status" value="2"/>
</dbReference>
<evidence type="ECO:0000256" key="8">
    <source>
        <dbReference type="ARBA" id="ARBA00022723"/>
    </source>
</evidence>
<accession>A0A502JQI7</accession>
<keyword evidence="10 14" id="KW-0460">Magnesium</keyword>
<evidence type="ECO:0000259" key="16">
    <source>
        <dbReference type="Pfam" id="PF02775"/>
    </source>
</evidence>
<dbReference type="CDD" id="cd02015">
    <property type="entry name" value="TPP_AHAS"/>
    <property type="match status" value="1"/>
</dbReference>
<evidence type="ECO:0000259" key="17">
    <source>
        <dbReference type="Pfam" id="PF02776"/>
    </source>
</evidence>
<evidence type="ECO:0000313" key="19">
    <source>
        <dbReference type="Proteomes" id="UP000318695"/>
    </source>
</evidence>
<protein>
    <recommendedName>
        <fullName evidence="4 14">Acetolactate synthase</fullName>
        <ecNumber evidence="4 14">2.2.1.6</ecNumber>
    </recommendedName>
</protein>
<dbReference type="FunFam" id="3.40.50.970:FF:000007">
    <property type="entry name" value="Acetolactate synthase"/>
    <property type="match status" value="1"/>
</dbReference>
<reference evidence="18 19" key="1">
    <citation type="submission" date="2019-01" db="EMBL/GenBank/DDBJ databases">
        <title>Comparative genomic analysis identifies haemin-independent Haemophilus haemolyticus: a formal re-classification of Haemophilus intermedius.</title>
        <authorList>
            <person name="Harris T.M."/>
            <person name="Price E.P."/>
            <person name="Sarovich D.S."/>
            <person name="Norskov-Lauritsen N."/>
            <person name="Beissbarth J."/>
            <person name="Chang A.B."/>
            <person name="Smith-Vaughan H.C."/>
        </authorList>
    </citation>
    <scope>NUCLEOTIDE SEQUENCE [LARGE SCALE GENOMIC DNA]</scope>
    <source>
        <strain evidence="18 19">CCUG 30218</strain>
    </source>
</reference>
<dbReference type="NCBIfam" id="TIGR00118">
    <property type="entry name" value="acolac_lg"/>
    <property type="match status" value="1"/>
</dbReference>
<feature type="domain" description="Thiamine pyrophosphate enzyme TPP-binding" evidence="16">
    <location>
        <begin position="378"/>
        <end position="526"/>
    </location>
</feature>
<dbReference type="Gene3D" id="3.40.50.1220">
    <property type="entry name" value="TPP-binding domain"/>
    <property type="match status" value="1"/>
</dbReference>
<dbReference type="InterPro" id="IPR000399">
    <property type="entry name" value="TPP-bd_CS"/>
</dbReference>
<evidence type="ECO:0000256" key="2">
    <source>
        <dbReference type="ARBA" id="ARBA00005025"/>
    </source>
</evidence>
<dbReference type="InterPro" id="IPR012846">
    <property type="entry name" value="Acetolactate_synth_lsu"/>
</dbReference>
<feature type="domain" description="Thiamine pyrophosphate enzyme N-terminal TPP-binding" evidence="17">
    <location>
        <begin position="1"/>
        <end position="115"/>
    </location>
</feature>
<evidence type="ECO:0000256" key="12">
    <source>
        <dbReference type="ARBA" id="ARBA00023304"/>
    </source>
</evidence>
<dbReference type="AlphaFoldDB" id="A0A502JQI7"/>
<evidence type="ECO:0000256" key="11">
    <source>
        <dbReference type="ARBA" id="ARBA00023052"/>
    </source>
</evidence>
<keyword evidence="7 14" id="KW-0808">Transferase</keyword>
<feature type="domain" description="Thiamine pyrophosphate enzyme central" evidence="15">
    <location>
        <begin position="188"/>
        <end position="323"/>
    </location>
</feature>
<organism evidence="18 19">
    <name type="scientific">Haemophilus haemolyticus</name>
    <dbReference type="NCBI Taxonomy" id="726"/>
    <lineage>
        <taxon>Bacteria</taxon>
        <taxon>Pseudomonadati</taxon>
        <taxon>Pseudomonadota</taxon>
        <taxon>Gammaproteobacteria</taxon>
        <taxon>Pasteurellales</taxon>
        <taxon>Pasteurellaceae</taxon>
        <taxon>Haemophilus</taxon>
    </lineage>
</organism>
<dbReference type="PANTHER" id="PTHR18968">
    <property type="entry name" value="THIAMINE PYROPHOSPHATE ENZYMES"/>
    <property type="match status" value="1"/>
</dbReference>
<dbReference type="GO" id="GO:0009097">
    <property type="term" value="P:isoleucine biosynthetic process"/>
    <property type="evidence" value="ECO:0007669"/>
    <property type="project" value="UniProtKB-UniPathway"/>
</dbReference>
<keyword evidence="6" id="KW-0285">Flavoprotein</keyword>
<dbReference type="InterPro" id="IPR029035">
    <property type="entry name" value="DHS-like_NAD/FAD-binding_dom"/>
</dbReference>
<dbReference type="UniPathway" id="UPA00049">
    <property type="reaction ID" value="UER00059"/>
</dbReference>
<dbReference type="RefSeq" id="WP_139990405.1">
    <property type="nucleotide sequence ID" value="NZ_SDPI01000004.1"/>
</dbReference>
<dbReference type="Pfam" id="PF02775">
    <property type="entry name" value="TPP_enzyme_C"/>
    <property type="match status" value="1"/>
</dbReference>
<dbReference type="PANTHER" id="PTHR18968:SF142">
    <property type="entry name" value="ACETOLACTATE SYNTHASE"/>
    <property type="match status" value="1"/>
</dbReference>
<dbReference type="InterPro" id="IPR045229">
    <property type="entry name" value="TPP_enz"/>
</dbReference>
<keyword evidence="11 14" id="KW-0786">Thiamine pyrophosphate</keyword>
<comment type="cofactor">
    <cofactor evidence="14">
        <name>Mg(2+)</name>
        <dbReference type="ChEBI" id="CHEBI:18420"/>
    </cofactor>
    <text evidence="14">Binds 1 Mg(2+) ion per subunit.</text>
</comment>
<comment type="caution">
    <text evidence="18">The sequence shown here is derived from an EMBL/GenBank/DDBJ whole genome shotgun (WGS) entry which is preliminary data.</text>
</comment>
<dbReference type="FunFam" id="3.40.50.970:FF:000016">
    <property type="entry name" value="Acetolactate synthase"/>
    <property type="match status" value="1"/>
</dbReference>
<dbReference type="GO" id="GO:0000287">
    <property type="term" value="F:magnesium ion binding"/>
    <property type="evidence" value="ECO:0007669"/>
    <property type="project" value="UniProtKB-UniRule"/>
</dbReference>
<dbReference type="Gene3D" id="3.40.50.970">
    <property type="match status" value="2"/>
</dbReference>
<evidence type="ECO:0000313" key="18">
    <source>
        <dbReference type="EMBL" id="TPH01476.1"/>
    </source>
</evidence>
<dbReference type="InterPro" id="IPR039368">
    <property type="entry name" value="AHAS_TPP"/>
</dbReference>
<sequence length="552" mass="59421">MTGAQLIMACLKAHHVTTLFGYPGGAIMPTYDALYDAGLDHLLCRNEQGAAIAAIGYARSTGKVGVCIATSGPGATNLVTGLGDAMMDSIPVVAITGQVSSPLIGTDAFQEADVLGLSLACTKHSFIVQSADELADVFAEAFEIAQSGRPGPVLIDVPRDIQIGEVPANVKAYVKTPEKPTALSVDKLAEAKELLKNAKKPVIYVGGGVGMAKAVTALREFLAQTKMPSVSTLKGLGAIDPNDDVYMGMIGMHGTKAANFAVQESDLLLVCGARFDDRVTGKLDTFAPHAKVIHCDIDAAEIHKLRRADVALQGDLIQALNALKQDLDIEPWREQIRDLKAKLDFTYVENQGNRPIDPWALLNSLSNRKPNNAVICTDVGQHQMWSAQHMKHFAPENYITSAGFGTMGFGLPAAVGAKKARPQDEVILVTGDGSLMMNIQELGSIKRGNLPVKILLLDNQRLGMVRQWQDLFWNKRRSETILDDNPDFVMLANAFGIPAERIESADDVDAAINRLLNSNTAYLLQVCIPPDECVWPLVPPGACNADMVEEMN</sequence>
<evidence type="ECO:0000256" key="4">
    <source>
        <dbReference type="ARBA" id="ARBA00013145"/>
    </source>
</evidence>
<dbReference type="EC" id="2.2.1.6" evidence="4 14"/>
<dbReference type="InterPro" id="IPR012001">
    <property type="entry name" value="Thiamin_PyroP_enz_TPP-bd_dom"/>
</dbReference>
<proteinExistence type="inferred from homology"/>
<keyword evidence="12 14" id="KW-0100">Branched-chain amino acid biosynthesis</keyword>
<dbReference type="PROSITE" id="PS00187">
    <property type="entry name" value="TPP_ENZYMES"/>
    <property type="match status" value="1"/>
</dbReference>
<comment type="catalytic activity">
    <reaction evidence="13 14">
        <text>2 pyruvate + H(+) = (2S)-2-acetolactate + CO2</text>
        <dbReference type="Rhea" id="RHEA:25249"/>
        <dbReference type="ChEBI" id="CHEBI:15361"/>
        <dbReference type="ChEBI" id="CHEBI:15378"/>
        <dbReference type="ChEBI" id="CHEBI:16526"/>
        <dbReference type="ChEBI" id="CHEBI:58476"/>
        <dbReference type="EC" id="2.2.1.6"/>
    </reaction>
</comment>
<evidence type="ECO:0000256" key="1">
    <source>
        <dbReference type="ARBA" id="ARBA00004974"/>
    </source>
</evidence>
<dbReference type="InterPro" id="IPR012000">
    <property type="entry name" value="Thiamin_PyroP_enz_cen_dom"/>
</dbReference>
<dbReference type="Pfam" id="PF00205">
    <property type="entry name" value="TPP_enzyme_M"/>
    <property type="match status" value="1"/>
</dbReference>
<dbReference type="GO" id="GO:0005948">
    <property type="term" value="C:acetolactate synthase complex"/>
    <property type="evidence" value="ECO:0007669"/>
    <property type="project" value="TreeGrafter"/>
</dbReference>
<name>A0A502JQI7_HAEHA</name>
<keyword evidence="5 14" id="KW-0028">Amino-acid biosynthesis</keyword>
<dbReference type="NCBIfam" id="NF006524">
    <property type="entry name" value="PRK08978.1"/>
    <property type="match status" value="1"/>
</dbReference>
<dbReference type="GO" id="GO:0003984">
    <property type="term" value="F:acetolactate synthase activity"/>
    <property type="evidence" value="ECO:0007669"/>
    <property type="project" value="UniProtKB-EC"/>
</dbReference>
<dbReference type="InterPro" id="IPR011766">
    <property type="entry name" value="TPP_enzyme_TPP-bd"/>
</dbReference>
<comment type="pathway">
    <text evidence="1 14">Amino-acid biosynthesis; L-isoleucine biosynthesis; L-isoleucine from 2-oxobutanoate: step 1/4.</text>
</comment>
<dbReference type="UniPathway" id="UPA00047">
    <property type="reaction ID" value="UER00055"/>
</dbReference>
<evidence type="ECO:0000256" key="3">
    <source>
        <dbReference type="ARBA" id="ARBA00007812"/>
    </source>
</evidence>
<evidence type="ECO:0000256" key="7">
    <source>
        <dbReference type="ARBA" id="ARBA00022679"/>
    </source>
</evidence>
<dbReference type="GO" id="GO:0009099">
    <property type="term" value="P:L-valine biosynthetic process"/>
    <property type="evidence" value="ECO:0007669"/>
    <property type="project" value="UniProtKB-UniPathway"/>
</dbReference>
<keyword evidence="8 14" id="KW-0479">Metal-binding</keyword>
<evidence type="ECO:0000256" key="10">
    <source>
        <dbReference type="ARBA" id="ARBA00022842"/>
    </source>
</evidence>
<evidence type="ECO:0000256" key="14">
    <source>
        <dbReference type="RuleBase" id="RU003591"/>
    </source>
</evidence>
<dbReference type="GO" id="GO:0030976">
    <property type="term" value="F:thiamine pyrophosphate binding"/>
    <property type="evidence" value="ECO:0007669"/>
    <property type="project" value="UniProtKB-UniRule"/>
</dbReference>
<evidence type="ECO:0000256" key="5">
    <source>
        <dbReference type="ARBA" id="ARBA00022605"/>
    </source>
</evidence>
<dbReference type="Proteomes" id="UP000318695">
    <property type="component" value="Unassembled WGS sequence"/>
</dbReference>
<dbReference type="FunFam" id="3.40.50.1220:FF:000008">
    <property type="entry name" value="Acetolactate synthase"/>
    <property type="match status" value="1"/>
</dbReference>
<comment type="pathway">
    <text evidence="2 14">Amino-acid biosynthesis; L-valine biosynthesis; L-valine from pyruvate: step 1/4.</text>
</comment>
<dbReference type="InterPro" id="IPR029061">
    <property type="entry name" value="THDP-binding"/>
</dbReference>
<dbReference type="Pfam" id="PF02776">
    <property type="entry name" value="TPP_enzyme_N"/>
    <property type="match status" value="1"/>
</dbReference>
<dbReference type="EMBL" id="SDPI01000004">
    <property type="protein sequence ID" value="TPH01476.1"/>
    <property type="molecule type" value="Genomic_DNA"/>
</dbReference>
<comment type="similarity">
    <text evidence="3 14">Belongs to the TPP enzyme family.</text>
</comment>